<sequence length="90" mass="9552">MKALQPLQRMASIRFADFQAISTPEEIVPDVCLGLIATDPTPDNVYLVGELKTPWTIPIGCSAHPADARTATAAPRSPAASKPALELVVK</sequence>
<evidence type="ECO:0000313" key="3">
    <source>
        <dbReference type="EMBL" id="KAF7157756.1"/>
    </source>
</evidence>
<name>A0A8H6P588_9EURO</name>
<dbReference type="EMBL" id="JACBAD010002086">
    <property type="protein sequence ID" value="KAF7117607.1"/>
    <property type="molecule type" value="Genomic_DNA"/>
</dbReference>
<dbReference type="AlphaFoldDB" id="A0A8H6P588"/>
<feature type="compositionally biased region" description="Low complexity" evidence="1">
    <location>
        <begin position="70"/>
        <end position="84"/>
    </location>
</feature>
<dbReference type="Proteomes" id="UP000630445">
    <property type="component" value="Unassembled WGS sequence"/>
</dbReference>
<evidence type="ECO:0000313" key="4">
    <source>
        <dbReference type="Proteomes" id="UP000630445"/>
    </source>
</evidence>
<reference evidence="2" key="1">
    <citation type="submission" date="2020-06" db="EMBL/GenBank/DDBJ databases">
        <title>Draft genome sequences of strains closely related to Aspergillus parafelis and Aspergillus hiratsukae.</title>
        <authorList>
            <person name="Dos Santos R.A.C."/>
            <person name="Rivero-Menendez O."/>
            <person name="Steenwyk J.L."/>
            <person name="Mead M.E."/>
            <person name="Goldman G.H."/>
            <person name="Alastruey-Izquierdo A."/>
            <person name="Rokas A."/>
        </authorList>
    </citation>
    <scope>NUCLEOTIDE SEQUENCE</scope>
    <source>
        <strain evidence="2">CNM-CM5793</strain>
        <strain evidence="3">CNM-CM6106</strain>
    </source>
</reference>
<dbReference type="Proteomes" id="UP000662466">
    <property type="component" value="Unassembled WGS sequence"/>
</dbReference>
<keyword evidence="4" id="KW-1185">Reference proteome</keyword>
<organism evidence="2 4">
    <name type="scientific">Aspergillus hiratsukae</name>
    <dbReference type="NCBI Taxonomy" id="1194566"/>
    <lineage>
        <taxon>Eukaryota</taxon>
        <taxon>Fungi</taxon>
        <taxon>Dikarya</taxon>
        <taxon>Ascomycota</taxon>
        <taxon>Pezizomycotina</taxon>
        <taxon>Eurotiomycetes</taxon>
        <taxon>Eurotiomycetidae</taxon>
        <taxon>Eurotiales</taxon>
        <taxon>Aspergillaceae</taxon>
        <taxon>Aspergillus</taxon>
        <taxon>Aspergillus subgen. Fumigati</taxon>
    </lineage>
</organism>
<comment type="caution">
    <text evidence="2">The sequence shown here is derived from an EMBL/GenBank/DDBJ whole genome shotgun (WGS) entry which is preliminary data.</text>
</comment>
<proteinExistence type="predicted"/>
<feature type="region of interest" description="Disordered" evidence="1">
    <location>
        <begin position="70"/>
        <end position="90"/>
    </location>
</feature>
<evidence type="ECO:0000256" key="1">
    <source>
        <dbReference type="SAM" id="MobiDB-lite"/>
    </source>
</evidence>
<dbReference type="EMBL" id="JACBAF010002297">
    <property type="protein sequence ID" value="KAF7157756.1"/>
    <property type="molecule type" value="Genomic_DNA"/>
</dbReference>
<evidence type="ECO:0000313" key="2">
    <source>
        <dbReference type="EMBL" id="KAF7117607.1"/>
    </source>
</evidence>
<protein>
    <submittedName>
        <fullName evidence="2">Uncharacterized protein</fullName>
    </submittedName>
</protein>
<dbReference type="OrthoDB" id="4366786at2759"/>
<accession>A0A8H6P588</accession>
<gene>
    <name evidence="2" type="ORF">CNMCM5793_006699</name>
    <name evidence="3" type="ORF">CNMCM6106_003739</name>
</gene>